<feature type="compositionally biased region" description="Acidic residues" evidence="1">
    <location>
        <begin position="73"/>
        <end position="87"/>
    </location>
</feature>
<accession>A0ABR4N026</accession>
<protein>
    <submittedName>
        <fullName evidence="2">Uncharacterized protein</fullName>
    </submittedName>
</protein>
<feature type="region of interest" description="Disordered" evidence="1">
    <location>
        <begin position="1"/>
        <end position="99"/>
    </location>
</feature>
<keyword evidence="3" id="KW-1185">Reference proteome</keyword>
<comment type="caution">
    <text evidence="2">The sequence shown here is derived from an EMBL/GenBank/DDBJ whole genome shotgun (WGS) entry which is preliminary data.</text>
</comment>
<organism evidence="2 3">
    <name type="scientific">Polyrhizophydium stewartii</name>
    <dbReference type="NCBI Taxonomy" id="2732419"/>
    <lineage>
        <taxon>Eukaryota</taxon>
        <taxon>Fungi</taxon>
        <taxon>Fungi incertae sedis</taxon>
        <taxon>Chytridiomycota</taxon>
        <taxon>Chytridiomycota incertae sedis</taxon>
        <taxon>Chytridiomycetes</taxon>
        <taxon>Rhizophydiales</taxon>
        <taxon>Rhizophydiales incertae sedis</taxon>
        <taxon>Polyrhizophydium</taxon>
    </lineage>
</organism>
<reference evidence="2 3" key="1">
    <citation type="submission" date="2023-09" db="EMBL/GenBank/DDBJ databases">
        <title>Pangenome analysis of Batrachochytrium dendrobatidis and related Chytrids.</title>
        <authorList>
            <person name="Yacoub M.N."/>
            <person name="Stajich J.E."/>
            <person name="James T.Y."/>
        </authorList>
    </citation>
    <scope>NUCLEOTIDE SEQUENCE [LARGE SCALE GENOMIC DNA]</scope>
    <source>
        <strain evidence="2 3">JEL0888</strain>
    </source>
</reference>
<feature type="compositionally biased region" description="Acidic residues" evidence="1">
    <location>
        <begin position="12"/>
        <end position="21"/>
    </location>
</feature>
<proteinExistence type="predicted"/>
<feature type="region of interest" description="Disordered" evidence="1">
    <location>
        <begin position="112"/>
        <end position="134"/>
    </location>
</feature>
<evidence type="ECO:0000256" key="1">
    <source>
        <dbReference type="SAM" id="MobiDB-lite"/>
    </source>
</evidence>
<name>A0ABR4N026_9FUNG</name>
<evidence type="ECO:0000313" key="3">
    <source>
        <dbReference type="Proteomes" id="UP001527925"/>
    </source>
</evidence>
<evidence type="ECO:0000313" key="2">
    <source>
        <dbReference type="EMBL" id="KAL2912850.1"/>
    </source>
</evidence>
<dbReference type="EMBL" id="JADGIZ020000056">
    <property type="protein sequence ID" value="KAL2912850.1"/>
    <property type="molecule type" value="Genomic_DNA"/>
</dbReference>
<sequence length="332" mass="35312">MFHQVALRVEAIVEEDEDPDADAPAAIESASSRASTLAGDADSTGAAAPGALGPGPDGARGADSASATSSSPDCDDDDMLLCDDITEDGQTPPSDVVPSPLAMLALRKLRDVRAPPDSPAPSTSPTTPTDRPRLDLPLLADEALVAKAASDFIDRSIRLNDFHLPEFLLLGPASSAPSVQDLHGLARPKSLDQGLRYSRSAADVRPSAEYGSLHHAYSFDFSLRDAARRRRAAAAAAADSDGASSKRSSRGVLAQVTSWATSTLRLRRRRRGSASHDILAQTPDQHLRLDSNSVPRHKKTGLWGFSVQGQEIPKGKKGKIWRRLSRVFKTAS</sequence>
<feature type="compositionally biased region" description="Low complexity" evidence="1">
    <location>
        <begin position="120"/>
        <end position="134"/>
    </location>
</feature>
<gene>
    <name evidence="2" type="ORF">HK105_207631</name>
</gene>
<feature type="compositionally biased region" description="Low complexity" evidence="1">
    <location>
        <begin position="22"/>
        <end position="31"/>
    </location>
</feature>
<dbReference type="Proteomes" id="UP001527925">
    <property type="component" value="Unassembled WGS sequence"/>
</dbReference>
<feature type="compositionally biased region" description="Low complexity" evidence="1">
    <location>
        <begin position="59"/>
        <end position="72"/>
    </location>
</feature>